<evidence type="ECO:0000313" key="3">
    <source>
        <dbReference type="EMBL" id="PIK37492.1"/>
    </source>
</evidence>
<proteinExistence type="predicted"/>
<feature type="signal peptide" evidence="1">
    <location>
        <begin position="1"/>
        <end position="17"/>
    </location>
</feature>
<dbReference type="OrthoDB" id="206201at2759"/>
<feature type="domain" description="Inhibitor I9" evidence="2">
    <location>
        <begin position="55"/>
        <end position="100"/>
    </location>
</feature>
<sequence length="143" mass="15777">MNLFLVILLAVASNASISPLLTAKTKIDGSYMVVQKDDISVYRVIKMLDNSPFFSSIGGRINRVYGSSLNGFSATLSKSALGFIRKMSCVRFVEEDSLFQMQSVASWGLDRIDRRSLTLDGIYSPRGNLLIKLFGRGVIQSTL</sequence>
<dbReference type="Pfam" id="PF05922">
    <property type="entry name" value="Inhibitor_I9"/>
    <property type="match status" value="1"/>
</dbReference>
<dbReference type="AlphaFoldDB" id="A0A2G8JNZ2"/>
<dbReference type="SUPFAM" id="SSF54897">
    <property type="entry name" value="Protease propeptides/inhibitors"/>
    <property type="match status" value="1"/>
</dbReference>
<dbReference type="InterPro" id="IPR010259">
    <property type="entry name" value="S8pro/Inhibitor_I9"/>
</dbReference>
<dbReference type="InterPro" id="IPR037045">
    <property type="entry name" value="S8pro/Inhibitor_I9_sf"/>
</dbReference>
<name>A0A2G8JNZ2_STIJA</name>
<keyword evidence="1" id="KW-0732">Signal</keyword>
<organism evidence="3 4">
    <name type="scientific">Stichopus japonicus</name>
    <name type="common">Sea cucumber</name>
    <dbReference type="NCBI Taxonomy" id="307972"/>
    <lineage>
        <taxon>Eukaryota</taxon>
        <taxon>Metazoa</taxon>
        <taxon>Echinodermata</taxon>
        <taxon>Eleutherozoa</taxon>
        <taxon>Echinozoa</taxon>
        <taxon>Holothuroidea</taxon>
        <taxon>Aspidochirotacea</taxon>
        <taxon>Aspidochirotida</taxon>
        <taxon>Stichopodidae</taxon>
        <taxon>Apostichopus</taxon>
    </lineage>
</organism>
<protein>
    <submittedName>
        <fullName evidence="3">Serine proteinase</fullName>
    </submittedName>
</protein>
<dbReference type="Proteomes" id="UP000230750">
    <property type="component" value="Unassembled WGS sequence"/>
</dbReference>
<dbReference type="STRING" id="307972.A0A2G8JNZ2"/>
<keyword evidence="4" id="KW-1185">Reference proteome</keyword>
<accession>A0A2G8JNZ2</accession>
<evidence type="ECO:0000313" key="4">
    <source>
        <dbReference type="Proteomes" id="UP000230750"/>
    </source>
</evidence>
<evidence type="ECO:0000259" key="2">
    <source>
        <dbReference type="Pfam" id="PF05922"/>
    </source>
</evidence>
<feature type="chain" id="PRO_5013916628" evidence="1">
    <location>
        <begin position="18"/>
        <end position="143"/>
    </location>
</feature>
<dbReference type="EMBL" id="MRZV01001492">
    <property type="protein sequence ID" value="PIK37492.1"/>
    <property type="molecule type" value="Genomic_DNA"/>
</dbReference>
<gene>
    <name evidence="3" type="ORF">BSL78_25671</name>
</gene>
<evidence type="ECO:0000256" key="1">
    <source>
        <dbReference type="SAM" id="SignalP"/>
    </source>
</evidence>
<dbReference type="Gene3D" id="3.30.70.80">
    <property type="entry name" value="Peptidase S8 propeptide/proteinase inhibitor I9"/>
    <property type="match status" value="1"/>
</dbReference>
<comment type="caution">
    <text evidence="3">The sequence shown here is derived from an EMBL/GenBank/DDBJ whole genome shotgun (WGS) entry which is preliminary data.</text>
</comment>
<reference evidence="3 4" key="1">
    <citation type="journal article" date="2017" name="PLoS Biol.">
        <title>The sea cucumber genome provides insights into morphological evolution and visceral regeneration.</title>
        <authorList>
            <person name="Zhang X."/>
            <person name="Sun L."/>
            <person name="Yuan J."/>
            <person name="Sun Y."/>
            <person name="Gao Y."/>
            <person name="Zhang L."/>
            <person name="Li S."/>
            <person name="Dai H."/>
            <person name="Hamel J.F."/>
            <person name="Liu C."/>
            <person name="Yu Y."/>
            <person name="Liu S."/>
            <person name="Lin W."/>
            <person name="Guo K."/>
            <person name="Jin S."/>
            <person name="Xu P."/>
            <person name="Storey K.B."/>
            <person name="Huan P."/>
            <person name="Zhang T."/>
            <person name="Zhou Y."/>
            <person name="Zhang J."/>
            <person name="Lin C."/>
            <person name="Li X."/>
            <person name="Xing L."/>
            <person name="Huo D."/>
            <person name="Sun M."/>
            <person name="Wang L."/>
            <person name="Mercier A."/>
            <person name="Li F."/>
            <person name="Yang H."/>
            <person name="Xiang J."/>
        </authorList>
    </citation>
    <scope>NUCLEOTIDE SEQUENCE [LARGE SCALE GENOMIC DNA]</scope>
    <source>
        <strain evidence="3">Shaxun</strain>
        <tissue evidence="3">Muscle</tissue>
    </source>
</reference>